<evidence type="ECO:0000313" key="1">
    <source>
        <dbReference type="EMBL" id="NFG15743.1"/>
    </source>
</evidence>
<dbReference type="Proteomes" id="UP000478995">
    <property type="component" value="Unassembled WGS sequence"/>
</dbReference>
<accession>A0A2I4MX26</accession>
<dbReference type="EMBL" id="SWOY01000001">
    <property type="protein sequence ID" value="NFG15743.1"/>
    <property type="molecule type" value="Genomic_DNA"/>
</dbReference>
<sequence length="76" mass="8908">MLIFVKTHKYLIVLVKINKYLIILIKINRNKKQSSKLLKALIIGLYFLLIILFCLKIISFVELCTIILSIIATFRK</sequence>
<evidence type="ECO:0000313" key="2">
    <source>
        <dbReference type="Proteomes" id="UP000478995"/>
    </source>
</evidence>
<protein>
    <submittedName>
        <fullName evidence="1">Uncharacterized protein</fullName>
    </submittedName>
</protein>
<dbReference type="AlphaFoldDB" id="A0A2I4MX26"/>
<gene>
    <name evidence="1" type="ORF">FC794_02800</name>
</gene>
<name>A0A2I4MX26_CLOBO</name>
<organism evidence="1 2">
    <name type="scientific">Clostridium botulinum</name>
    <dbReference type="NCBI Taxonomy" id="1491"/>
    <lineage>
        <taxon>Bacteria</taxon>
        <taxon>Bacillati</taxon>
        <taxon>Bacillota</taxon>
        <taxon>Clostridia</taxon>
        <taxon>Eubacteriales</taxon>
        <taxon>Clostridiaceae</taxon>
        <taxon>Clostridium</taxon>
    </lineage>
</organism>
<comment type="caution">
    <text evidence="1">The sequence shown here is derived from an EMBL/GenBank/DDBJ whole genome shotgun (WGS) entry which is preliminary data.</text>
</comment>
<proteinExistence type="predicted"/>
<dbReference type="RefSeq" id="WP_003358622.1">
    <property type="nucleotide sequence ID" value="NZ_CP013246.1"/>
</dbReference>
<reference evidence="1 2" key="1">
    <citation type="submission" date="2019-04" db="EMBL/GenBank/DDBJ databases">
        <title>Genome sequencing of Clostridium botulinum Groups I-IV and Clostridium butyricum.</title>
        <authorList>
            <person name="Brunt J."/>
            <person name="Van Vliet A.H.M."/>
            <person name="Stringer S.C."/>
            <person name="Carter A.T."/>
            <person name="Peck M.W."/>
        </authorList>
    </citation>
    <scope>NUCLEOTIDE SEQUENCE [LARGE SCALE GENOMIC DNA]</scope>
    <source>
        <strain evidence="1 2">IFR 18/037</strain>
    </source>
</reference>